<evidence type="ECO:0000313" key="2">
    <source>
        <dbReference type="Proteomes" id="UP000684084"/>
    </source>
</evidence>
<evidence type="ECO:0000313" key="1">
    <source>
        <dbReference type="EMBL" id="CAB5375742.1"/>
    </source>
</evidence>
<dbReference type="AlphaFoldDB" id="A0A915ZHR7"/>
<protein>
    <submittedName>
        <fullName evidence="1">Uncharacterized protein</fullName>
    </submittedName>
</protein>
<dbReference type="Proteomes" id="UP000684084">
    <property type="component" value="Unassembled WGS sequence"/>
</dbReference>
<name>A0A915ZHR7_9GLOM</name>
<organism evidence="1 2">
    <name type="scientific">Rhizophagus irregularis</name>
    <dbReference type="NCBI Taxonomy" id="588596"/>
    <lineage>
        <taxon>Eukaryota</taxon>
        <taxon>Fungi</taxon>
        <taxon>Fungi incertae sedis</taxon>
        <taxon>Mucoromycota</taxon>
        <taxon>Glomeromycotina</taxon>
        <taxon>Glomeromycetes</taxon>
        <taxon>Glomerales</taxon>
        <taxon>Glomeraceae</taxon>
        <taxon>Rhizophagus</taxon>
    </lineage>
</organism>
<reference evidence="1" key="1">
    <citation type="submission" date="2020-05" db="EMBL/GenBank/DDBJ databases">
        <authorList>
            <person name="Rincon C."/>
            <person name="Sanders R I."/>
            <person name="Robbins C."/>
            <person name="Chaturvedi A."/>
        </authorList>
    </citation>
    <scope>NUCLEOTIDE SEQUENCE</scope>
    <source>
        <strain evidence="1">CHB12</strain>
    </source>
</reference>
<dbReference type="OrthoDB" id="10432424at2759"/>
<dbReference type="EMBL" id="CAGKOT010000035">
    <property type="protein sequence ID" value="CAB5375742.1"/>
    <property type="molecule type" value="Genomic_DNA"/>
</dbReference>
<sequence>MTFAKQVAEESKALCSIATSGKHDCVFASYMMEELCPKIQKVDHTISSVSTSGVASDSSNFSNSLCIESSKEQHVLNENDEYENKFLSELTSDQSRLIAA</sequence>
<comment type="caution">
    <text evidence="1">The sequence shown here is derived from an EMBL/GenBank/DDBJ whole genome shotgun (WGS) entry which is preliminary data.</text>
</comment>
<gene>
    <name evidence="1" type="ORF">CHRIB12_LOCUS14981</name>
</gene>
<proteinExistence type="predicted"/>
<accession>A0A915ZHR7</accession>